<accession>A0ABS7U5Q4</accession>
<evidence type="ECO:0000313" key="2">
    <source>
        <dbReference type="Proteomes" id="UP001139031"/>
    </source>
</evidence>
<protein>
    <submittedName>
        <fullName evidence="1">Uncharacterized protein</fullName>
    </submittedName>
</protein>
<organism evidence="1 2">
    <name type="scientific">Nannocystis pusilla</name>
    <dbReference type="NCBI Taxonomy" id="889268"/>
    <lineage>
        <taxon>Bacteria</taxon>
        <taxon>Pseudomonadati</taxon>
        <taxon>Myxococcota</taxon>
        <taxon>Polyangia</taxon>
        <taxon>Nannocystales</taxon>
        <taxon>Nannocystaceae</taxon>
        <taxon>Nannocystis</taxon>
    </lineage>
</organism>
<name>A0ABS7U5Q4_9BACT</name>
<comment type="caution">
    <text evidence="1">The sequence shown here is derived from an EMBL/GenBank/DDBJ whole genome shotgun (WGS) entry which is preliminary data.</text>
</comment>
<dbReference type="EMBL" id="JAIRAU010000057">
    <property type="protein sequence ID" value="MBZ5715721.1"/>
    <property type="molecule type" value="Genomic_DNA"/>
</dbReference>
<keyword evidence="2" id="KW-1185">Reference proteome</keyword>
<proteinExistence type="predicted"/>
<dbReference type="RefSeq" id="WP_224197454.1">
    <property type="nucleotide sequence ID" value="NZ_JAIRAU010000057.1"/>
</dbReference>
<reference evidence="1" key="1">
    <citation type="submission" date="2021-08" db="EMBL/GenBank/DDBJ databases">
        <authorList>
            <person name="Stevens D.C."/>
        </authorList>
    </citation>
    <scope>NUCLEOTIDE SEQUENCE</scope>
    <source>
        <strain evidence="1">DSM 53165</strain>
    </source>
</reference>
<sequence length="214" mass="22670">MPELSPRLGPAFLLAAGELGMASAAHLFVREVAASGGDKLVRAALDELGQDFPVLGCIAARWLAGARGPAPTAEGVLVALHGLTRLLVVGLETTWLDVLLPACRGVEVGILTDDLGPTTDLRRVLANYEGLAVGVRLGELHRWSGRRSGLLCFVYGSDGHVVHVPGAWLRVSGPDVRTQFAALVGWNILGGAMELYPRWLAETQAPDFSTVVHP</sequence>
<evidence type="ECO:0000313" key="1">
    <source>
        <dbReference type="EMBL" id="MBZ5715721.1"/>
    </source>
</evidence>
<gene>
    <name evidence="1" type="ORF">K7C98_41380</name>
</gene>
<dbReference type="Proteomes" id="UP001139031">
    <property type="component" value="Unassembled WGS sequence"/>
</dbReference>